<keyword evidence="3" id="KW-1185">Reference proteome</keyword>
<evidence type="ECO:0000313" key="3">
    <source>
        <dbReference type="Proteomes" id="UP001549031"/>
    </source>
</evidence>
<accession>A0ABV2H6U7</accession>
<dbReference type="Gene3D" id="6.10.10.120">
    <property type="entry name" value="Antitoxin ParD1-like"/>
    <property type="match status" value="1"/>
</dbReference>
<protein>
    <submittedName>
        <fullName evidence="2">Addiction module CopG family antidote</fullName>
    </submittedName>
</protein>
<name>A0ABV2H6U7_9HYPH</name>
<sequence length="52" mass="6141">MKEKCHERQELQQHVSDFVDREVASGRHRSASEVVTEALRRYEDDISAVWLI</sequence>
<evidence type="ECO:0000256" key="1">
    <source>
        <dbReference type="ARBA" id="ARBA00022649"/>
    </source>
</evidence>
<gene>
    <name evidence="2" type="ORF">ABID21_002333</name>
</gene>
<dbReference type="EMBL" id="JBEPLJ010000008">
    <property type="protein sequence ID" value="MET3586216.1"/>
    <property type="molecule type" value="Genomic_DNA"/>
</dbReference>
<proteinExistence type="predicted"/>
<organism evidence="2 3">
    <name type="scientific">Pseudorhizobium tarimense</name>
    <dbReference type="NCBI Taxonomy" id="1079109"/>
    <lineage>
        <taxon>Bacteria</taxon>
        <taxon>Pseudomonadati</taxon>
        <taxon>Pseudomonadota</taxon>
        <taxon>Alphaproteobacteria</taxon>
        <taxon>Hyphomicrobiales</taxon>
        <taxon>Rhizobiaceae</taxon>
        <taxon>Rhizobium/Agrobacterium group</taxon>
        <taxon>Pseudorhizobium</taxon>
    </lineage>
</organism>
<reference evidence="2 3" key="1">
    <citation type="submission" date="2024-06" db="EMBL/GenBank/DDBJ databases">
        <title>Genomic Encyclopedia of Type Strains, Phase IV (KMG-IV): sequencing the most valuable type-strain genomes for metagenomic binning, comparative biology and taxonomic classification.</title>
        <authorList>
            <person name="Goeker M."/>
        </authorList>
    </citation>
    <scope>NUCLEOTIDE SEQUENCE [LARGE SCALE GENOMIC DNA]</scope>
    <source>
        <strain evidence="2 3">DSM 105042</strain>
    </source>
</reference>
<comment type="caution">
    <text evidence="2">The sequence shown here is derived from an EMBL/GenBank/DDBJ whole genome shotgun (WGS) entry which is preliminary data.</text>
</comment>
<keyword evidence="1" id="KW-1277">Toxin-antitoxin system</keyword>
<dbReference type="InterPro" id="IPR038296">
    <property type="entry name" value="ParD_sf"/>
</dbReference>
<dbReference type="Proteomes" id="UP001549031">
    <property type="component" value="Unassembled WGS sequence"/>
</dbReference>
<dbReference type="Pfam" id="PF03693">
    <property type="entry name" value="ParD_antitoxin"/>
    <property type="match status" value="1"/>
</dbReference>
<dbReference type="RefSeq" id="WP_247244157.1">
    <property type="nucleotide sequence ID" value="NZ_JALJRA010000008.1"/>
</dbReference>
<evidence type="ECO:0000313" key="2">
    <source>
        <dbReference type="EMBL" id="MET3586216.1"/>
    </source>
</evidence>
<dbReference type="InterPro" id="IPR022789">
    <property type="entry name" value="ParD"/>
</dbReference>
<dbReference type="InterPro" id="IPR010985">
    <property type="entry name" value="Ribbon_hlx_hlx"/>
</dbReference>
<dbReference type="SUPFAM" id="SSF47598">
    <property type="entry name" value="Ribbon-helix-helix"/>
    <property type="match status" value="1"/>
</dbReference>